<evidence type="ECO:0000256" key="7">
    <source>
        <dbReference type="PROSITE-ProRule" id="PRU00277"/>
    </source>
</evidence>
<feature type="region of interest" description="Disordered" evidence="8">
    <location>
        <begin position="1"/>
        <end position="22"/>
    </location>
</feature>
<evidence type="ECO:0000313" key="11">
    <source>
        <dbReference type="Proteomes" id="UP000030752"/>
    </source>
</evidence>
<dbReference type="eggNOG" id="KOG0544">
    <property type="taxonomic scope" value="Eukaryota"/>
</dbReference>
<evidence type="ECO:0000256" key="5">
    <source>
        <dbReference type="ARBA" id="ARBA00023235"/>
    </source>
</evidence>
<dbReference type="InterPro" id="IPR050689">
    <property type="entry name" value="FKBP-type_PPIase"/>
</dbReference>
<dbReference type="HOGENOM" id="CLU_013615_12_1_1"/>
<comment type="function">
    <text evidence="2">PPIases accelerate the folding of proteins. It catalyzes the cis-trans isomerization of proline imidic peptide bonds in oligopeptides.</text>
</comment>
<dbReference type="EC" id="5.2.1.8" evidence="3 7"/>
<feature type="domain" description="PPIase FKBP-type" evidence="9">
    <location>
        <begin position="22"/>
        <end position="95"/>
    </location>
</feature>
<dbReference type="InterPro" id="IPR046357">
    <property type="entry name" value="PPIase_dom_sf"/>
</dbReference>
<evidence type="ECO:0000256" key="4">
    <source>
        <dbReference type="ARBA" id="ARBA00023110"/>
    </source>
</evidence>
<dbReference type="EMBL" id="KB822711">
    <property type="protein sequence ID" value="ETN47244.1"/>
    <property type="molecule type" value="Genomic_DNA"/>
</dbReference>
<protein>
    <recommendedName>
        <fullName evidence="3 7">peptidylprolyl isomerase</fullName>
        <ecNumber evidence="3 7">5.2.1.8</ecNumber>
    </recommendedName>
</protein>
<dbReference type="VEuPathDB" id="FungiDB:HMPREF1541_01436"/>
<dbReference type="Gene3D" id="3.10.50.40">
    <property type="match status" value="1"/>
</dbReference>
<evidence type="ECO:0000256" key="8">
    <source>
        <dbReference type="SAM" id="MobiDB-lite"/>
    </source>
</evidence>
<evidence type="ECO:0000256" key="2">
    <source>
        <dbReference type="ARBA" id="ARBA00002388"/>
    </source>
</evidence>
<keyword evidence="5 7" id="KW-0413">Isomerase</keyword>
<dbReference type="AlphaFoldDB" id="W2SHA1"/>
<gene>
    <name evidence="10" type="ORF">HMPREF1541_01436</name>
</gene>
<dbReference type="PANTHER" id="PTHR10516">
    <property type="entry name" value="PEPTIDYL-PROLYL CIS-TRANS ISOMERASE"/>
    <property type="match status" value="1"/>
</dbReference>
<evidence type="ECO:0000313" key="10">
    <source>
        <dbReference type="EMBL" id="ETN47244.1"/>
    </source>
</evidence>
<reference evidence="10 11" key="1">
    <citation type="submission" date="2013-03" db="EMBL/GenBank/DDBJ databases">
        <title>The Genome Sequence of Phialophora europaea CBS 101466.</title>
        <authorList>
            <consortium name="The Broad Institute Genomics Platform"/>
            <person name="Cuomo C."/>
            <person name="de Hoog S."/>
            <person name="Gorbushina A."/>
            <person name="Walker B."/>
            <person name="Young S.K."/>
            <person name="Zeng Q."/>
            <person name="Gargeya S."/>
            <person name="Fitzgerald M."/>
            <person name="Haas B."/>
            <person name="Abouelleil A."/>
            <person name="Allen A.W."/>
            <person name="Alvarado L."/>
            <person name="Arachchi H.M."/>
            <person name="Berlin A.M."/>
            <person name="Chapman S.B."/>
            <person name="Gainer-Dewar J."/>
            <person name="Goldberg J."/>
            <person name="Griggs A."/>
            <person name="Gujja S."/>
            <person name="Hansen M."/>
            <person name="Howarth C."/>
            <person name="Imamovic A."/>
            <person name="Ireland A."/>
            <person name="Larimer J."/>
            <person name="McCowan C."/>
            <person name="Murphy C."/>
            <person name="Pearson M."/>
            <person name="Poon T.W."/>
            <person name="Priest M."/>
            <person name="Roberts A."/>
            <person name="Saif S."/>
            <person name="Shea T."/>
            <person name="Sisk P."/>
            <person name="Sykes S."/>
            <person name="Wortman J."/>
            <person name="Nusbaum C."/>
            <person name="Birren B."/>
        </authorList>
    </citation>
    <scope>NUCLEOTIDE SEQUENCE [LARGE SCALE GENOMIC DNA]</scope>
    <source>
        <strain evidence="10 11">CBS 101466</strain>
    </source>
</reference>
<dbReference type="InParanoid" id="W2SHA1"/>
<dbReference type="InterPro" id="IPR001179">
    <property type="entry name" value="PPIase_FKBP_dom"/>
</dbReference>
<dbReference type="GeneID" id="19968775"/>
<proteinExistence type="inferred from homology"/>
<comment type="catalytic activity">
    <reaction evidence="1 7">
        <text>[protein]-peptidylproline (omega=180) = [protein]-peptidylproline (omega=0)</text>
        <dbReference type="Rhea" id="RHEA:16237"/>
        <dbReference type="Rhea" id="RHEA-COMP:10747"/>
        <dbReference type="Rhea" id="RHEA-COMP:10748"/>
        <dbReference type="ChEBI" id="CHEBI:83833"/>
        <dbReference type="ChEBI" id="CHEBI:83834"/>
        <dbReference type="EC" id="5.2.1.8"/>
    </reaction>
</comment>
<dbReference type="FunCoup" id="W2SHA1">
    <property type="interactions" value="371"/>
</dbReference>
<sequence>MASQFRKDVLREGDKTNYPKKGDRVTMHYTGWLYDPSQPNNRGNKFDSSVDKGTPFEVPIGVGRVIQGWDQGVPQMSLGEKAVLTIPGNMAYGER</sequence>
<dbReference type="GO" id="GO:0005737">
    <property type="term" value="C:cytoplasm"/>
    <property type="evidence" value="ECO:0007669"/>
    <property type="project" value="TreeGrafter"/>
</dbReference>
<accession>W2SHA1</accession>
<dbReference type="Pfam" id="PF00254">
    <property type="entry name" value="FKBP_C"/>
    <property type="match status" value="1"/>
</dbReference>
<evidence type="ECO:0000259" key="9">
    <source>
        <dbReference type="PROSITE" id="PS50059"/>
    </source>
</evidence>
<organism evidence="10 11">
    <name type="scientific">Cyphellophora europaea (strain CBS 101466)</name>
    <name type="common">Phialophora europaea</name>
    <dbReference type="NCBI Taxonomy" id="1220924"/>
    <lineage>
        <taxon>Eukaryota</taxon>
        <taxon>Fungi</taxon>
        <taxon>Dikarya</taxon>
        <taxon>Ascomycota</taxon>
        <taxon>Pezizomycotina</taxon>
        <taxon>Eurotiomycetes</taxon>
        <taxon>Chaetothyriomycetidae</taxon>
        <taxon>Chaetothyriales</taxon>
        <taxon>Cyphellophoraceae</taxon>
        <taxon>Cyphellophora</taxon>
    </lineage>
</organism>
<evidence type="ECO:0000256" key="1">
    <source>
        <dbReference type="ARBA" id="ARBA00000971"/>
    </source>
</evidence>
<keyword evidence="4 7" id="KW-0697">Rotamase</keyword>
<dbReference type="Proteomes" id="UP000030752">
    <property type="component" value="Unassembled WGS sequence"/>
</dbReference>
<dbReference type="STRING" id="1220924.W2SHA1"/>
<comment type="similarity">
    <text evidence="6">Belongs to the FKBP-type PPIase family. FKBP1 subfamily.</text>
</comment>
<dbReference type="OrthoDB" id="1902587at2759"/>
<dbReference type="SUPFAM" id="SSF54534">
    <property type="entry name" value="FKBP-like"/>
    <property type="match status" value="1"/>
</dbReference>
<name>W2SHA1_CYPE1</name>
<evidence type="ECO:0000256" key="3">
    <source>
        <dbReference type="ARBA" id="ARBA00013194"/>
    </source>
</evidence>
<dbReference type="RefSeq" id="XP_008711956.1">
    <property type="nucleotide sequence ID" value="XM_008713734.1"/>
</dbReference>
<dbReference type="GO" id="GO:0003755">
    <property type="term" value="F:peptidyl-prolyl cis-trans isomerase activity"/>
    <property type="evidence" value="ECO:0007669"/>
    <property type="project" value="UniProtKB-KW"/>
</dbReference>
<dbReference type="PANTHER" id="PTHR10516:SF443">
    <property type="entry name" value="FK506-BINDING PROTEIN 59-RELATED"/>
    <property type="match status" value="1"/>
</dbReference>
<dbReference type="PROSITE" id="PS50059">
    <property type="entry name" value="FKBP_PPIASE"/>
    <property type="match status" value="1"/>
</dbReference>
<keyword evidence="11" id="KW-1185">Reference proteome</keyword>
<evidence type="ECO:0000256" key="6">
    <source>
        <dbReference type="ARBA" id="ARBA00038106"/>
    </source>
</evidence>